<dbReference type="PANTHER" id="PTHR30061">
    <property type="entry name" value="MALTOSE-BINDING PERIPLASMIC PROTEIN"/>
    <property type="match status" value="1"/>
</dbReference>
<accession>A0ABQ6GXW3</accession>
<dbReference type="RefSeq" id="WP_284246509.1">
    <property type="nucleotide sequence ID" value="NZ_BSST01000001.1"/>
</dbReference>
<name>A0ABQ6GXW3_9GAMM</name>
<dbReference type="Proteomes" id="UP001157186">
    <property type="component" value="Unassembled WGS sequence"/>
</dbReference>
<reference evidence="4 5" key="1">
    <citation type="submission" date="2023-03" db="EMBL/GenBank/DDBJ databases">
        <title>Draft genome sequence of Thalassotalea insulae KCTC 62186T.</title>
        <authorList>
            <person name="Sawabe T."/>
        </authorList>
    </citation>
    <scope>NUCLEOTIDE SEQUENCE [LARGE SCALE GENOMIC DNA]</scope>
    <source>
        <strain evidence="4 5">KCTC 62186</strain>
    </source>
</reference>
<evidence type="ECO:0000256" key="1">
    <source>
        <dbReference type="ARBA" id="ARBA00008520"/>
    </source>
</evidence>
<dbReference type="PANTHER" id="PTHR30061:SF50">
    <property type="entry name" value="MALTOSE_MALTODEXTRIN-BINDING PERIPLASMIC PROTEIN"/>
    <property type="match status" value="1"/>
</dbReference>
<evidence type="ECO:0000313" key="5">
    <source>
        <dbReference type="Proteomes" id="UP001157186"/>
    </source>
</evidence>
<protein>
    <recommendedName>
        <fullName evidence="6">Extracellular solute-binding protein</fullName>
    </recommendedName>
</protein>
<keyword evidence="2" id="KW-0813">Transport</keyword>
<dbReference type="Pfam" id="PF13416">
    <property type="entry name" value="SBP_bac_8"/>
    <property type="match status" value="1"/>
</dbReference>
<dbReference type="InterPro" id="IPR006059">
    <property type="entry name" value="SBP"/>
</dbReference>
<organism evidence="4 5">
    <name type="scientific">Thalassotalea insulae</name>
    <dbReference type="NCBI Taxonomy" id="2056778"/>
    <lineage>
        <taxon>Bacteria</taxon>
        <taxon>Pseudomonadati</taxon>
        <taxon>Pseudomonadota</taxon>
        <taxon>Gammaproteobacteria</taxon>
        <taxon>Alteromonadales</taxon>
        <taxon>Colwelliaceae</taxon>
        <taxon>Thalassotalea</taxon>
    </lineage>
</organism>
<comment type="caution">
    <text evidence="4">The sequence shown here is derived from an EMBL/GenBank/DDBJ whole genome shotgun (WGS) entry which is preliminary data.</text>
</comment>
<evidence type="ECO:0000256" key="3">
    <source>
        <dbReference type="ARBA" id="ARBA00022729"/>
    </source>
</evidence>
<dbReference type="EMBL" id="BSST01000001">
    <property type="protein sequence ID" value="GLX80504.1"/>
    <property type="molecule type" value="Genomic_DNA"/>
</dbReference>
<evidence type="ECO:0000256" key="2">
    <source>
        <dbReference type="ARBA" id="ARBA00022448"/>
    </source>
</evidence>
<proteinExistence type="inferred from homology"/>
<evidence type="ECO:0008006" key="6">
    <source>
        <dbReference type="Google" id="ProtNLM"/>
    </source>
</evidence>
<dbReference type="SUPFAM" id="SSF53850">
    <property type="entry name" value="Periplasmic binding protein-like II"/>
    <property type="match status" value="1"/>
</dbReference>
<keyword evidence="5" id="KW-1185">Reference proteome</keyword>
<gene>
    <name evidence="4" type="primary">mifC</name>
    <name evidence="4" type="ORF">tinsulaeT_38440</name>
</gene>
<dbReference type="Gene3D" id="3.40.190.10">
    <property type="entry name" value="Periplasmic binding protein-like II"/>
    <property type="match status" value="2"/>
</dbReference>
<sequence length="393" mass="44942">MIRLLLCLLLFAVPAFCSPVIKFVFTYEGKRFEHIIDIFSKQENIEIERLWANQGDLKVNLLAYIEKGNAPDVVMIPADHIGLHQLMHYSVIPENYQSSAISNELWQSVKSDGQIYGIPVIQGNHLVLYYNKRYIDKPATSWQEIKQQKSEFSTKKQVKQNTRFIAWNYQEMYWFSPFFNAYSGDVITANGQLSLDSPAMINALNYYKQFADDNLVDKNCDYQCARQLFLDGKLAYTINGDWAFKEYQATLGDNLGIAQLPAIAPETPLVSYFSTHVLAFPNNSLTGPKKVILQKLVNFIQQQVAQEQIWLSMKVFPVHQAVFNRIKNSQSPLVQELVTGLSHAQLMSSDSTMSYAWSALRKGFLRHQAGVMNAEQSAQLMQRIATNNQRKNQ</sequence>
<evidence type="ECO:0000313" key="4">
    <source>
        <dbReference type="EMBL" id="GLX80504.1"/>
    </source>
</evidence>
<keyword evidence="3" id="KW-0732">Signal</keyword>
<comment type="similarity">
    <text evidence="1">Belongs to the bacterial solute-binding protein 1 family.</text>
</comment>